<feature type="chain" id="PRO_5040273952" evidence="1">
    <location>
        <begin position="21"/>
        <end position="104"/>
    </location>
</feature>
<dbReference type="EMBL" id="ML996088">
    <property type="protein sequence ID" value="KAF2150911.1"/>
    <property type="molecule type" value="Genomic_DNA"/>
</dbReference>
<evidence type="ECO:0000313" key="2">
    <source>
        <dbReference type="EMBL" id="KAF2150911.1"/>
    </source>
</evidence>
<reference evidence="2" key="1">
    <citation type="journal article" date="2020" name="Stud. Mycol.">
        <title>101 Dothideomycetes genomes: a test case for predicting lifestyles and emergence of pathogens.</title>
        <authorList>
            <person name="Haridas S."/>
            <person name="Albert R."/>
            <person name="Binder M."/>
            <person name="Bloem J."/>
            <person name="Labutti K."/>
            <person name="Salamov A."/>
            <person name="Andreopoulos B."/>
            <person name="Baker S."/>
            <person name="Barry K."/>
            <person name="Bills G."/>
            <person name="Bluhm B."/>
            <person name="Cannon C."/>
            <person name="Castanera R."/>
            <person name="Culley D."/>
            <person name="Daum C."/>
            <person name="Ezra D."/>
            <person name="Gonzalez J."/>
            <person name="Henrissat B."/>
            <person name="Kuo A."/>
            <person name="Liang C."/>
            <person name="Lipzen A."/>
            <person name="Lutzoni F."/>
            <person name="Magnuson J."/>
            <person name="Mondo S."/>
            <person name="Nolan M."/>
            <person name="Ohm R."/>
            <person name="Pangilinan J."/>
            <person name="Park H.-J."/>
            <person name="Ramirez L."/>
            <person name="Alfaro M."/>
            <person name="Sun H."/>
            <person name="Tritt A."/>
            <person name="Yoshinaga Y."/>
            <person name="Zwiers L.-H."/>
            <person name="Turgeon B."/>
            <person name="Goodwin S."/>
            <person name="Spatafora J."/>
            <person name="Crous P."/>
            <person name="Grigoriev I."/>
        </authorList>
    </citation>
    <scope>NUCLEOTIDE SEQUENCE</scope>
    <source>
        <strain evidence="2">CBS 260.36</strain>
    </source>
</reference>
<sequence length="104" mass="11775">MLSFRLFFLAILMTTLGAAATKVTFLAAYRISARDIGHVSGSDDYSDTGVNYIENGIGDWSEYRYEAQRTRFNKLIITNTRPVANQDAANTLLNHMKDLCRQYT</sequence>
<feature type="signal peptide" evidence="1">
    <location>
        <begin position="1"/>
        <end position="20"/>
    </location>
</feature>
<dbReference type="Proteomes" id="UP000799439">
    <property type="component" value="Unassembled WGS sequence"/>
</dbReference>
<dbReference type="OrthoDB" id="10400866at2759"/>
<dbReference type="AlphaFoldDB" id="A0A9P4MKL5"/>
<proteinExistence type="predicted"/>
<evidence type="ECO:0000256" key="1">
    <source>
        <dbReference type="SAM" id="SignalP"/>
    </source>
</evidence>
<organism evidence="2 3">
    <name type="scientific">Myriangium duriaei CBS 260.36</name>
    <dbReference type="NCBI Taxonomy" id="1168546"/>
    <lineage>
        <taxon>Eukaryota</taxon>
        <taxon>Fungi</taxon>
        <taxon>Dikarya</taxon>
        <taxon>Ascomycota</taxon>
        <taxon>Pezizomycotina</taxon>
        <taxon>Dothideomycetes</taxon>
        <taxon>Dothideomycetidae</taxon>
        <taxon>Myriangiales</taxon>
        <taxon>Myriangiaceae</taxon>
        <taxon>Myriangium</taxon>
    </lineage>
</organism>
<name>A0A9P4MKL5_9PEZI</name>
<accession>A0A9P4MKL5</accession>
<comment type="caution">
    <text evidence="2">The sequence shown here is derived from an EMBL/GenBank/DDBJ whole genome shotgun (WGS) entry which is preliminary data.</text>
</comment>
<evidence type="ECO:0000313" key="3">
    <source>
        <dbReference type="Proteomes" id="UP000799439"/>
    </source>
</evidence>
<protein>
    <submittedName>
        <fullName evidence="2">Uncharacterized protein</fullName>
    </submittedName>
</protein>
<gene>
    <name evidence="2" type="ORF">K461DRAFT_269230</name>
</gene>
<keyword evidence="3" id="KW-1185">Reference proteome</keyword>
<keyword evidence="1" id="KW-0732">Signal</keyword>